<evidence type="ECO:0000313" key="5">
    <source>
        <dbReference type="EMBL" id="RXJ63285.1"/>
    </source>
</evidence>
<dbReference type="Gene3D" id="3.30.70.270">
    <property type="match status" value="1"/>
</dbReference>
<name>A0A4Q0Y1E8_9BACT</name>
<dbReference type="GO" id="GO:0005886">
    <property type="term" value="C:plasma membrane"/>
    <property type="evidence" value="ECO:0007669"/>
    <property type="project" value="TreeGrafter"/>
</dbReference>
<dbReference type="PANTHER" id="PTHR45138:SF9">
    <property type="entry name" value="DIGUANYLATE CYCLASE DGCM-RELATED"/>
    <property type="match status" value="1"/>
</dbReference>
<dbReference type="Pfam" id="PF00990">
    <property type="entry name" value="GGDEF"/>
    <property type="match status" value="1"/>
</dbReference>
<reference evidence="5 6" key="1">
    <citation type="submission" date="2017-10" db="EMBL/GenBank/DDBJ databases">
        <title>Genomics of the genus Arcobacter.</title>
        <authorList>
            <person name="Perez-Cataluna A."/>
            <person name="Figueras M.J."/>
        </authorList>
    </citation>
    <scope>NUCLEOTIDE SEQUENCE [LARGE SCALE GENOMIC DNA]</scope>
    <source>
        <strain evidence="5 6">DSM 24636</strain>
    </source>
</reference>
<keyword evidence="3" id="KW-0472">Membrane</keyword>
<dbReference type="GO" id="GO:0043709">
    <property type="term" value="P:cell adhesion involved in single-species biofilm formation"/>
    <property type="evidence" value="ECO:0007669"/>
    <property type="project" value="TreeGrafter"/>
</dbReference>
<dbReference type="EC" id="2.7.7.65" evidence="1"/>
<dbReference type="CDD" id="cd01949">
    <property type="entry name" value="GGDEF"/>
    <property type="match status" value="1"/>
</dbReference>
<dbReference type="STRING" id="877500.GCA_000935065_00548"/>
<feature type="domain" description="GGDEF" evidence="4">
    <location>
        <begin position="125"/>
        <end position="256"/>
    </location>
</feature>
<evidence type="ECO:0000256" key="2">
    <source>
        <dbReference type="ARBA" id="ARBA00034247"/>
    </source>
</evidence>
<dbReference type="SMART" id="SM00267">
    <property type="entry name" value="GGDEF"/>
    <property type="match status" value="1"/>
</dbReference>
<sequence>MNIKKVNFCAFTTLLSIILSLYILITFLIDSAKIDYNSYDANNYFIKVVIFAILFIAVAVGFTLFKLYKNRYIEEQIKQRTEDIQNENQTLKIYSHIDPLTQCLNEKFFMKRFKEEFKRAIREKQNISLFIVNIDEFKSFNDIYGEDEGNECLKIIANILVNHCNRPTDLVSKFEGDEFYVLLPNTKDAKTVCNNCINSVRSLNIPHDNSIASNVLTISIGTATLMPTDQIEMKELIKKAKESLKKAKISGRNRVY</sequence>
<dbReference type="RefSeq" id="WP_044415401.1">
    <property type="nucleotide sequence ID" value="NZ_CP041070.1"/>
</dbReference>
<evidence type="ECO:0000259" key="4">
    <source>
        <dbReference type="PROSITE" id="PS50887"/>
    </source>
</evidence>
<dbReference type="InterPro" id="IPR000160">
    <property type="entry name" value="GGDEF_dom"/>
</dbReference>
<dbReference type="AlphaFoldDB" id="A0A4Q0Y1E8"/>
<evidence type="ECO:0000256" key="1">
    <source>
        <dbReference type="ARBA" id="ARBA00012528"/>
    </source>
</evidence>
<gene>
    <name evidence="5" type="ORF">CRV06_06300</name>
</gene>
<dbReference type="InterPro" id="IPR043128">
    <property type="entry name" value="Rev_trsase/Diguanyl_cyclase"/>
</dbReference>
<comment type="caution">
    <text evidence="5">The sequence shown here is derived from an EMBL/GenBank/DDBJ whole genome shotgun (WGS) entry which is preliminary data.</text>
</comment>
<dbReference type="GO" id="GO:1902201">
    <property type="term" value="P:negative regulation of bacterial-type flagellum-dependent cell motility"/>
    <property type="evidence" value="ECO:0007669"/>
    <property type="project" value="TreeGrafter"/>
</dbReference>
<keyword evidence="3" id="KW-0812">Transmembrane</keyword>
<dbReference type="SUPFAM" id="SSF55073">
    <property type="entry name" value="Nucleotide cyclase"/>
    <property type="match status" value="1"/>
</dbReference>
<dbReference type="PROSITE" id="PS50887">
    <property type="entry name" value="GGDEF"/>
    <property type="match status" value="1"/>
</dbReference>
<dbReference type="EMBL" id="PDKO01000004">
    <property type="protein sequence ID" value="RXJ63285.1"/>
    <property type="molecule type" value="Genomic_DNA"/>
</dbReference>
<dbReference type="PANTHER" id="PTHR45138">
    <property type="entry name" value="REGULATORY COMPONENTS OF SENSORY TRANSDUCTION SYSTEM"/>
    <property type="match status" value="1"/>
</dbReference>
<protein>
    <recommendedName>
        <fullName evidence="1">diguanylate cyclase</fullName>
        <ecNumber evidence="1">2.7.7.65</ecNumber>
    </recommendedName>
</protein>
<dbReference type="Proteomes" id="UP000290191">
    <property type="component" value="Unassembled WGS sequence"/>
</dbReference>
<dbReference type="NCBIfam" id="TIGR00254">
    <property type="entry name" value="GGDEF"/>
    <property type="match status" value="1"/>
</dbReference>
<dbReference type="InterPro" id="IPR050469">
    <property type="entry name" value="Diguanylate_Cyclase"/>
</dbReference>
<proteinExistence type="predicted"/>
<comment type="catalytic activity">
    <reaction evidence="2">
        <text>2 GTP = 3',3'-c-di-GMP + 2 diphosphate</text>
        <dbReference type="Rhea" id="RHEA:24898"/>
        <dbReference type="ChEBI" id="CHEBI:33019"/>
        <dbReference type="ChEBI" id="CHEBI:37565"/>
        <dbReference type="ChEBI" id="CHEBI:58805"/>
        <dbReference type="EC" id="2.7.7.65"/>
    </reaction>
</comment>
<feature type="transmembrane region" description="Helical" evidence="3">
    <location>
        <begin position="7"/>
        <end position="29"/>
    </location>
</feature>
<keyword evidence="3" id="KW-1133">Transmembrane helix</keyword>
<dbReference type="InterPro" id="IPR029787">
    <property type="entry name" value="Nucleotide_cyclase"/>
</dbReference>
<evidence type="ECO:0000256" key="3">
    <source>
        <dbReference type="SAM" id="Phobius"/>
    </source>
</evidence>
<accession>A0A4Q0Y1E8</accession>
<dbReference type="GO" id="GO:0052621">
    <property type="term" value="F:diguanylate cyclase activity"/>
    <property type="evidence" value="ECO:0007669"/>
    <property type="project" value="UniProtKB-EC"/>
</dbReference>
<dbReference type="OrthoDB" id="9778432at2"/>
<keyword evidence="6" id="KW-1185">Reference proteome</keyword>
<evidence type="ECO:0000313" key="6">
    <source>
        <dbReference type="Proteomes" id="UP000290191"/>
    </source>
</evidence>
<organism evidence="5 6">
    <name type="scientific">Halarcobacter anaerophilus</name>
    <dbReference type="NCBI Taxonomy" id="877500"/>
    <lineage>
        <taxon>Bacteria</taxon>
        <taxon>Pseudomonadati</taxon>
        <taxon>Campylobacterota</taxon>
        <taxon>Epsilonproteobacteria</taxon>
        <taxon>Campylobacterales</taxon>
        <taxon>Arcobacteraceae</taxon>
        <taxon>Halarcobacter</taxon>
    </lineage>
</organism>
<feature type="transmembrane region" description="Helical" evidence="3">
    <location>
        <begin position="44"/>
        <end position="68"/>
    </location>
</feature>